<dbReference type="InterPro" id="IPR000331">
    <property type="entry name" value="Rap/Ran_GAP_dom"/>
</dbReference>
<dbReference type="PROSITE" id="PS50085">
    <property type="entry name" value="RAPGAP"/>
    <property type="match status" value="1"/>
</dbReference>
<gene>
    <name evidence="4" type="ORF">OXX778_LOCUS22978</name>
</gene>
<dbReference type="Proteomes" id="UP000663879">
    <property type="component" value="Unassembled WGS sequence"/>
</dbReference>
<dbReference type="OrthoDB" id="2499658at2759"/>
<dbReference type="FunFam" id="3.40.50.11210:FF:000001">
    <property type="entry name" value="Ral GTPase-activating protein subunit alpha-1 isoform 1"/>
    <property type="match status" value="1"/>
</dbReference>
<feature type="compositionally biased region" description="Basic and acidic residues" evidence="2">
    <location>
        <begin position="308"/>
        <end position="320"/>
    </location>
</feature>
<dbReference type="GO" id="GO:0005096">
    <property type="term" value="F:GTPase activator activity"/>
    <property type="evidence" value="ECO:0007669"/>
    <property type="project" value="UniProtKB-KW"/>
</dbReference>
<evidence type="ECO:0000259" key="3">
    <source>
        <dbReference type="PROSITE" id="PS50085"/>
    </source>
</evidence>
<protein>
    <recommendedName>
        <fullName evidence="3">Rap-GAP domain-containing protein</fullName>
    </recommendedName>
</protein>
<feature type="region of interest" description="Disordered" evidence="2">
    <location>
        <begin position="308"/>
        <end position="328"/>
    </location>
</feature>
<evidence type="ECO:0000313" key="4">
    <source>
        <dbReference type="EMBL" id="CAF1143039.1"/>
    </source>
</evidence>
<keyword evidence="5" id="KW-1185">Reference proteome</keyword>
<accession>A0A814S719</accession>
<dbReference type="AlphaFoldDB" id="A0A814S719"/>
<dbReference type="InterPro" id="IPR035974">
    <property type="entry name" value="Rap/Ran-GAP_sf"/>
</dbReference>
<comment type="caution">
    <text evidence="4">The sequence shown here is derived from an EMBL/GenBank/DDBJ whole genome shotgun (WGS) entry which is preliminary data.</text>
</comment>
<dbReference type="PANTHER" id="PTHR15711:SF32">
    <property type="entry name" value="RAP GTPASE ACTIVATING PROTEIN 1, ISOFORM H"/>
    <property type="match status" value="1"/>
</dbReference>
<evidence type="ECO:0000313" key="5">
    <source>
        <dbReference type="Proteomes" id="UP000663879"/>
    </source>
</evidence>
<dbReference type="PANTHER" id="PTHR15711">
    <property type="entry name" value="RAP GTPASE-ACTIVATING PROTEIN"/>
    <property type="match status" value="1"/>
</dbReference>
<dbReference type="GO" id="GO:0005737">
    <property type="term" value="C:cytoplasm"/>
    <property type="evidence" value="ECO:0007669"/>
    <property type="project" value="TreeGrafter"/>
</dbReference>
<dbReference type="SUPFAM" id="SSF111347">
    <property type="entry name" value="Rap/Ran-GAP"/>
    <property type="match status" value="1"/>
</dbReference>
<name>A0A814S719_9BILA</name>
<dbReference type="Gene3D" id="3.40.50.11210">
    <property type="entry name" value="Rap/Ran-GAP"/>
    <property type="match status" value="1"/>
</dbReference>
<evidence type="ECO:0000256" key="2">
    <source>
        <dbReference type="SAM" id="MobiDB-lite"/>
    </source>
</evidence>
<proteinExistence type="predicted"/>
<dbReference type="EMBL" id="CAJNOC010010781">
    <property type="protein sequence ID" value="CAF1143039.1"/>
    <property type="molecule type" value="Genomic_DNA"/>
</dbReference>
<dbReference type="InterPro" id="IPR050989">
    <property type="entry name" value="Rap1_Ran_GAP"/>
</dbReference>
<reference evidence="4" key="1">
    <citation type="submission" date="2021-02" db="EMBL/GenBank/DDBJ databases">
        <authorList>
            <person name="Nowell W R."/>
        </authorList>
    </citation>
    <scope>NUCLEOTIDE SEQUENCE</scope>
    <source>
        <strain evidence="4">Ploen Becks lab</strain>
    </source>
</reference>
<feature type="domain" description="Rap-GAP" evidence="3">
    <location>
        <begin position="9"/>
        <end position="225"/>
    </location>
</feature>
<dbReference type="GO" id="GO:0051056">
    <property type="term" value="P:regulation of small GTPase mediated signal transduction"/>
    <property type="evidence" value="ECO:0007669"/>
    <property type="project" value="InterPro"/>
</dbReference>
<sequence>MHPIASQLINSYDKNLLKNTFTFGIIYQKFGQISEKEILANNENSKEFDEFLEFIGQRITLKNFDKFRGMLDIKNDDTGKESIYECYEDSEIMFHVSTLLPISNKDQQYVERKRHIGNDRVTIIFQDKDTPFSPRMIKSKLLHVFIIIQPVKVNKITKRYKVSVMSRKDVPYFEPLIRPPFIFEKNESLKKFLLSKLINAEFASLKAPAFSSFSEQTIRPGLQKLCVKLNQLTYKFTWLNEPSWYNLAYLYQAESKTSNDLTESPLNINSSNLPFNNYVNKNFPRPLKLALRKISDVMTYPAANLMSKDDDREDEKEKFSKIKPSKLSRKASKNLPAFNLDLKKTNPSPTKDLPSITISEDILNEEFKYSIESFHSYGHNDQSSSVSSF</sequence>
<keyword evidence="1" id="KW-0343">GTPase activation</keyword>
<evidence type="ECO:0000256" key="1">
    <source>
        <dbReference type="ARBA" id="ARBA00022468"/>
    </source>
</evidence>
<dbReference type="Pfam" id="PF02145">
    <property type="entry name" value="Rap_GAP"/>
    <property type="match status" value="1"/>
</dbReference>
<feature type="non-terminal residue" evidence="4">
    <location>
        <position position="1"/>
    </location>
</feature>
<organism evidence="4 5">
    <name type="scientific">Brachionus calyciflorus</name>
    <dbReference type="NCBI Taxonomy" id="104777"/>
    <lineage>
        <taxon>Eukaryota</taxon>
        <taxon>Metazoa</taxon>
        <taxon>Spiralia</taxon>
        <taxon>Gnathifera</taxon>
        <taxon>Rotifera</taxon>
        <taxon>Eurotatoria</taxon>
        <taxon>Monogononta</taxon>
        <taxon>Pseudotrocha</taxon>
        <taxon>Ploima</taxon>
        <taxon>Brachionidae</taxon>
        <taxon>Brachionus</taxon>
    </lineage>
</organism>